<proteinExistence type="predicted"/>
<keyword evidence="1" id="KW-1133">Transmembrane helix</keyword>
<dbReference type="Proteomes" id="UP000016562">
    <property type="component" value="Unassembled WGS sequence"/>
</dbReference>
<feature type="domain" description="TadE-like" evidence="2">
    <location>
        <begin position="12"/>
        <end position="54"/>
    </location>
</feature>
<dbReference type="AlphaFoldDB" id="U3B6F0"/>
<dbReference type="InterPro" id="IPR012495">
    <property type="entry name" value="TadE-like_dom"/>
</dbReference>
<dbReference type="Pfam" id="PF07811">
    <property type="entry name" value="TadE"/>
    <property type="match status" value="1"/>
</dbReference>
<dbReference type="EMBL" id="BATM01000047">
    <property type="protein sequence ID" value="GAD81002.1"/>
    <property type="molecule type" value="Genomic_DNA"/>
</dbReference>
<comment type="caution">
    <text evidence="3">The sequence shown here is derived from an EMBL/GenBank/DDBJ whole genome shotgun (WGS) entry which is preliminary data.</text>
</comment>
<protein>
    <recommendedName>
        <fullName evidence="2">TadE-like domain-containing protein</fullName>
    </recommendedName>
</protein>
<evidence type="ECO:0000313" key="3">
    <source>
        <dbReference type="EMBL" id="GAD81002.1"/>
    </source>
</evidence>
<organism evidence="3 4">
    <name type="scientific">Vibrio ezurae NBRC 102218</name>
    <dbReference type="NCBI Taxonomy" id="1219080"/>
    <lineage>
        <taxon>Bacteria</taxon>
        <taxon>Pseudomonadati</taxon>
        <taxon>Pseudomonadota</taxon>
        <taxon>Gammaproteobacteria</taxon>
        <taxon>Vibrionales</taxon>
        <taxon>Vibrionaceae</taxon>
        <taxon>Vibrio</taxon>
    </lineage>
</organism>
<feature type="transmembrane region" description="Helical" evidence="1">
    <location>
        <begin position="20"/>
        <end position="40"/>
    </location>
</feature>
<keyword evidence="4" id="KW-1185">Reference proteome</keyword>
<evidence type="ECO:0000256" key="1">
    <source>
        <dbReference type="SAM" id="Phobius"/>
    </source>
</evidence>
<keyword evidence="1" id="KW-0472">Membrane</keyword>
<dbReference type="eggNOG" id="COG4961">
    <property type="taxonomic scope" value="Bacteria"/>
</dbReference>
<evidence type="ECO:0000259" key="2">
    <source>
        <dbReference type="Pfam" id="PF07811"/>
    </source>
</evidence>
<name>U3B6F0_9VIBR</name>
<dbReference type="RefSeq" id="WP_021714701.1">
    <property type="nucleotide sequence ID" value="NZ_BATM01000047.1"/>
</dbReference>
<evidence type="ECO:0000313" key="4">
    <source>
        <dbReference type="Proteomes" id="UP000016562"/>
    </source>
</evidence>
<sequence length="151" mass="16361">MIFTRTNSKEHGLAAIEMMVILPILLLLLCAIFEVGRIFMHYTMLNKALQNGARYAVIDVYGTDRASLIADNSEIKNMVVFGNKTGTSNNQNMESILPGLSASNISVDDSSANYVTVSANYAYAPIFTSVPIIGGVFSLNMNASSIMRVSP</sequence>
<accession>U3B6F0</accession>
<keyword evidence="1" id="KW-0812">Transmembrane</keyword>
<dbReference type="OrthoDB" id="5906122at2"/>
<dbReference type="STRING" id="1219080.VEZ01S_47_00220"/>
<reference evidence="3 4" key="1">
    <citation type="submission" date="2013-09" db="EMBL/GenBank/DDBJ databases">
        <title>Whole genome shotgun sequence of Vibrio ezurae NBRC 102218.</title>
        <authorList>
            <person name="Yoshida I."/>
            <person name="Hosoyama A."/>
            <person name="Numata M."/>
            <person name="Hashimoto M."/>
            <person name="Hosoyama Y."/>
            <person name="Tsuchikane K."/>
            <person name="Noguchi M."/>
            <person name="Hirakata S."/>
            <person name="Ichikawa N."/>
            <person name="Ohji S."/>
            <person name="Yamazoe A."/>
            <person name="Fujita N."/>
        </authorList>
    </citation>
    <scope>NUCLEOTIDE SEQUENCE [LARGE SCALE GENOMIC DNA]</scope>
    <source>
        <strain evidence="3 4">NBRC 102218</strain>
    </source>
</reference>
<gene>
    <name evidence="3" type="ORF">VEZ01S_47_00220</name>
</gene>